<accession>A0A917NUG0</accession>
<sequence>MSLGENGGMRGSMMGLAGLALLLAGCAETGNAPVQGAQGPLAPITDPVVAFAASAGPGAQETVTLPSTGQTVQLRLVRSYAAASGSECREVQMGSGTGADSRLLCGAGTGWREARPLIRGTSGRP</sequence>
<reference evidence="1" key="1">
    <citation type="journal article" date="2014" name="Int. J. Syst. Evol. Microbiol.">
        <title>Complete genome sequence of Corynebacterium casei LMG S-19264T (=DSM 44701T), isolated from a smear-ripened cheese.</title>
        <authorList>
            <consortium name="US DOE Joint Genome Institute (JGI-PGF)"/>
            <person name="Walter F."/>
            <person name="Albersmeier A."/>
            <person name="Kalinowski J."/>
            <person name="Ruckert C."/>
        </authorList>
    </citation>
    <scope>NUCLEOTIDE SEQUENCE</scope>
    <source>
        <strain evidence="1">CGMCC 1.3617</strain>
    </source>
</reference>
<dbReference type="EMBL" id="BMKW01000010">
    <property type="protein sequence ID" value="GGJ29296.1"/>
    <property type="molecule type" value="Genomic_DNA"/>
</dbReference>
<evidence type="ECO:0000313" key="1">
    <source>
        <dbReference type="EMBL" id="GGJ29296.1"/>
    </source>
</evidence>
<gene>
    <name evidence="1" type="ORF">GCM10011320_40690</name>
</gene>
<name>A0A917NUG0_9PROT</name>
<dbReference type="AlphaFoldDB" id="A0A917NUG0"/>
<protein>
    <submittedName>
        <fullName evidence="1">Uncharacterized protein</fullName>
    </submittedName>
</protein>
<organism evidence="1 2">
    <name type="scientific">Neoroseomonas lacus</name>
    <dbReference type="NCBI Taxonomy" id="287609"/>
    <lineage>
        <taxon>Bacteria</taxon>
        <taxon>Pseudomonadati</taxon>
        <taxon>Pseudomonadota</taxon>
        <taxon>Alphaproteobacteria</taxon>
        <taxon>Acetobacterales</taxon>
        <taxon>Acetobacteraceae</taxon>
        <taxon>Neoroseomonas</taxon>
    </lineage>
</organism>
<reference evidence="1" key="2">
    <citation type="submission" date="2020-09" db="EMBL/GenBank/DDBJ databases">
        <authorList>
            <person name="Sun Q."/>
            <person name="Zhou Y."/>
        </authorList>
    </citation>
    <scope>NUCLEOTIDE SEQUENCE</scope>
    <source>
        <strain evidence="1">CGMCC 1.3617</strain>
    </source>
</reference>
<evidence type="ECO:0000313" key="2">
    <source>
        <dbReference type="Proteomes" id="UP000661507"/>
    </source>
</evidence>
<comment type="caution">
    <text evidence="1">The sequence shown here is derived from an EMBL/GenBank/DDBJ whole genome shotgun (WGS) entry which is preliminary data.</text>
</comment>
<proteinExistence type="predicted"/>
<keyword evidence="2" id="KW-1185">Reference proteome</keyword>
<dbReference type="Proteomes" id="UP000661507">
    <property type="component" value="Unassembled WGS sequence"/>
</dbReference>